<accession>A0A1H8ZKY1</accession>
<dbReference type="AlphaFoldDB" id="A0A1H8ZKY1"/>
<protein>
    <submittedName>
        <fullName evidence="2">Bifunctional DNA primase/polymerase, N-terminal</fullName>
    </submittedName>
</protein>
<dbReference type="InterPro" id="IPR015330">
    <property type="entry name" value="DNA_primase/pol_bifunc_N"/>
</dbReference>
<name>A0A1H8ZKY1_9ACTN</name>
<reference evidence="2 3" key="1">
    <citation type="submission" date="2016-10" db="EMBL/GenBank/DDBJ databases">
        <authorList>
            <person name="de Groot N.N."/>
        </authorList>
    </citation>
    <scope>NUCLEOTIDE SEQUENCE [LARGE SCALE GENOMIC DNA]</scope>
    <source>
        <strain evidence="2 3">CGMCC 4.3519</strain>
    </source>
</reference>
<sequence length="245" mass="26694">MERESRFSRWLRRRSRGGAHASAVQEAARLREDLLLTAAAAGFPLAPAAHPEGYGCSCDRIGCPTPGRHPVSFAWQTQATTDPEQIARWAAGQPSANFITATGRTHDVLDVPVGAGRAALERLEAEGVEVGPVAVCGTDPWSGRMLFFTATRGTPDDEDEWWPCELDCHPETLDDHPGLRWHCRGSYVLVPPARLPGDDSESAVGWLRAPERPLPDPLTMLEALTDACAAHAQEEPDHTAPWPVR</sequence>
<keyword evidence="3" id="KW-1185">Reference proteome</keyword>
<dbReference type="Proteomes" id="UP000199055">
    <property type="component" value="Unassembled WGS sequence"/>
</dbReference>
<feature type="domain" description="DNA primase/polymerase bifunctional N-terminal" evidence="1">
    <location>
        <begin position="35"/>
        <end position="224"/>
    </location>
</feature>
<evidence type="ECO:0000259" key="1">
    <source>
        <dbReference type="SMART" id="SM00943"/>
    </source>
</evidence>
<gene>
    <name evidence="2" type="ORF">SAMN05216481_101565</name>
</gene>
<dbReference type="RefSeq" id="WP_093654934.1">
    <property type="nucleotide sequence ID" value="NZ_FOET01000001.1"/>
</dbReference>
<evidence type="ECO:0000313" key="3">
    <source>
        <dbReference type="Proteomes" id="UP000199055"/>
    </source>
</evidence>
<dbReference type="SMART" id="SM00943">
    <property type="entry name" value="Prim-Pol"/>
    <property type="match status" value="1"/>
</dbReference>
<organism evidence="2 3">
    <name type="scientific">Streptomyces radiopugnans</name>
    <dbReference type="NCBI Taxonomy" id="403935"/>
    <lineage>
        <taxon>Bacteria</taxon>
        <taxon>Bacillati</taxon>
        <taxon>Actinomycetota</taxon>
        <taxon>Actinomycetes</taxon>
        <taxon>Kitasatosporales</taxon>
        <taxon>Streptomycetaceae</taxon>
        <taxon>Streptomyces</taxon>
    </lineage>
</organism>
<dbReference type="Pfam" id="PF09250">
    <property type="entry name" value="Prim-Pol"/>
    <property type="match status" value="1"/>
</dbReference>
<dbReference type="STRING" id="403935.SAMN05216481_101565"/>
<proteinExistence type="predicted"/>
<evidence type="ECO:0000313" key="2">
    <source>
        <dbReference type="EMBL" id="SEP64388.1"/>
    </source>
</evidence>
<dbReference type="EMBL" id="FOET01000001">
    <property type="protein sequence ID" value="SEP64388.1"/>
    <property type="molecule type" value="Genomic_DNA"/>
</dbReference>